<dbReference type="STRING" id="1448308.A0A2T2N8H6"/>
<dbReference type="EMBL" id="KZ678143">
    <property type="protein sequence ID" value="PSN61737.1"/>
    <property type="molecule type" value="Genomic_DNA"/>
</dbReference>
<evidence type="ECO:0000313" key="5">
    <source>
        <dbReference type="Proteomes" id="UP000240883"/>
    </source>
</evidence>
<gene>
    <name evidence="4" type="ORF">BS50DRAFT_651133</name>
</gene>
<dbReference type="PROSITE" id="PS00061">
    <property type="entry name" value="ADH_SHORT"/>
    <property type="match status" value="1"/>
</dbReference>
<keyword evidence="3" id="KW-0560">Oxidoreductase</keyword>
<dbReference type="CDD" id="cd05233">
    <property type="entry name" value="SDR_c"/>
    <property type="match status" value="1"/>
</dbReference>
<dbReference type="Pfam" id="PF00106">
    <property type="entry name" value="adh_short"/>
    <property type="match status" value="1"/>
</dbReference>
<dbReference type="Proteomes" id="UP000240883">
    <property type="component" value="Unassembled WGS sequence"/>
</dbReference>
<reference evidence="4 5" key="1">
    <citation type="journal article" date="2018" name="Front. Microbiol.">
        <title>Genome-Wide Analysis of Corynespora cassiicola Leaf Fall Disease Putative Effectors.</title>
        <authorList>
            <person name="Lopez D."/>
            <person name="Ribeiro S."/>
            <person name="Label P."/>
            <person name="Fumanal B."/>
            <person name="Venisse J.S."/>
            <person name="Kohler A."/>
            <person name="de Oliveira R.R."/>
            <person name="Labutti K."/>
            <person name="Lipzen A."/>
            <person name="Lail K."/>
            <person name="Bauer D."/>
            <person name="Ohm R.A."/>
            <person name="Barry K.W."/>
            <person name="Spatafora J."/>
            <person name="Grigoriev I.V."/>
            <person name="Martin F.M."/>
            <person name="Pujade-Renaud V."/>
        </authorList>
    </citation>
    <scope>NUCLEOTIDE SEQUENCE [LARGE SCALE GENOMIC DNA]</scope>
    <source>
        <strain evidence="4 5">Philippines</strain>
    </source>
</reference>
<dbReference type="PANTHER" id="PTHR43008:SF8">
    <property type="entry name" value="BENZIL REDUCTASE ((S)-BENZOIN FORMING) IRC24"/>
    <property type="match status" value="1"/>
</dbReference>
<evidence type="ECO:0000256" key="3">
    <source>
        <dbReference type="ARBA" id="ARBA00023002"/>
    </source>
</evidence>
<dbReference type="AlphaFoldDB" id="A0A2T2N8H6"/>
<name>A0A2T2N8H6_CORCC</name>
<keyword evidence="5" id="KW-1185">Reference proteome</keyword>
<accession>A0A2T2N8H6</accession>
<protein>
    <submittedName>
        <fullName evidence="4">NAD(P)-binding protein</fullName>
    </submittedName>
</protein>
<dbReference type="InterPro" id="IPR020904">
    <property type="entry name" value="Sc_DH/Rdtase_CS"/>
</dbReference>
<dbReference type="InterPro" id="IPR036291">
    <property type="entry name" value="NAD(P)-bd_dom_sf"/>
</dbReference>
<evidence type="ECO:0000256" key="2">
    <source>
        <dbReference type="ARBA" id="ARBA00022857"/>
    </source>
</evidence>
<dbReference type="Gene3D" id="3.40.50.720">
    <property type="entry name" value="NAD(P)-binding Rossmann-like Domain"/>
    <property type="match status" value="1"/>
</dbReference>
<evidence type="ECO:0000256" key="1">
    <source>
        <dbReference type="ARBA" id="ARBA00006484"/>
    </source>
</evidence>
<evidence type="ECO:0000313" key="4">
    <source>
        <dbReference type="EMBL" id="PSN61737.1"/>
    </source>
</evidence>
<dbReference type="SUPFAM" id="SSF51735">
    <property type="entry name" value="NAD(P)-binding Rossmann-fold domains"/>
    <property type="match status" value="1"/>
</dbReference>
<dbReference type="GO" id="GO:0016616">
    <property type="term" value="F:oxidoreductase activity, acting on the CH-OH group of donors, NAD or NADP as acceptor"/>
    <property type="evidence" value="ECO:0007669"/>
    <property type="project" value="UniProtKB-ARBA"/>
</dbReference>
<comment type="similarity">
    <text evidence="1">Belongs to the short-chain dehydrogenases/reductases (SDR) family.</text>
</comment>
<dbReference type="OrthoDB" id="153074at2759"/>
<organism evidence="4 5">
    <name type="scientific">Corynespora cassiicola Philippines</name>
    <dbReference type="NCBI Taxonomy" id="1448308"/>
    <lineage>
        <taxon>Eukaryota</taxon>
        <taxon>Fungi</taxon>
        <taxon>Dikarya</taxon>
        <taxon>Ascomycota</taxon>
        <taxon>Pezizomycotina</taxon>
        <taxon>Dothideomycetes</taxon>
        <taxon>Pleosporomycetidae</taxon>
        <taxon>Pleosporales</taxon>
        <taxon>Corynesporascaceae</taxon>
        <taxon>Corynespora</taxon>
    </lineage>
</organism>
<dbReference type="PRINTS" id="PR00081">
    <property type="entry name" value="GDHRDH"/>
</dbReference>
<proteinExistence type="inferred from homology"/>
<keyword evidence="2" id="KW-0521">NADP</keyword>
<dbReference type="PANTHER" id="PTHR43008">
    <property type="entry name" value="BENZIL REDUCTASE"/>
    <property type="match status" value="1"/>
</dbReference>
<sequence>MPPDAQAILVVGGGQGIGLETVRAIFAKSPPSTQAVVFDLNVSLEVQSLAKQYSGRLFPIKGDVTSASDRARALDECVARLGGLDTVVYTAGVITPIERIESLDMDAVQKTYAVNVFGTMGICQLALPHLRRSRVSNPLNAAFGKILILSSACDADVTYSGWMPYCTTKAALTRFIQLLAHEEPLVSVQGVYPKLTRTQMPKDVIDGKYKGVMADHEVERFRIWDEVGDEMVEPAAWCGEAVAKLAVGLYAGGKTGETLYYDEHVPKKIVGT</sequence>
<dbReference type="GO" id="GO:0050664">
    <property type="term" value="F:oxidoreductase activity, acting on NAD(P)H, oxygen as acceptor"/>
    <property type="evidence" value="ECO:0007669"/>
    <property type="project" value="TreeGrafter"/>
</dbReference>
<dbReference type="InterPro" id="IPR002347">
    <property type="entry name" value="SDR_fam"/>
</dbReference>